<dbReference type="Proteomes" id="UP000267469">
    <property type="component" value="Unassembled WGS sequence"/>
</dbReference>
<keyword evidence="3" id="KW-1185">Reference proteome</keyword>
<reference evidence="2 3" key="1">
    <citation type="submission" date="2018-10" db="EMBL/GenBank/DDBJ databases">
        <title>Sinomicrobium pectinilyticum sp. nov., a pectinase-producing bacterium isolated from alkaline and saline soil, and emended description of the genus Sinomicrobium.</title>
        <authorList>
            <person name="Cheng B."/>
            <person name="Li C."/>
            <person name="Lai Q."/>
            <person name="Du M."/>
            <person name="Shao Z."/>
            <person name="Xu P."/>
            <person name="Yang C."/>
        </authorList>
    </citation>
    <scope>NUCLEOTIDE SEQUENCE [LARGE SCALE GENOMIC DNA]</scope>
    <source>
        <strain evidence="2 3">5DNS001</strain>
    </source>
</reference>
<comment type="caution">
    <text evidence="2">The sequence shown here is derived from an EMBL/GenBank/DDBJ whole genome shotgun (WGS) entry which is preliminary data.</text>
</comment>
<evidence type="ECO:0000256" key="1">
    <source>
        <dbReference type="SAM" id="MobiDB-lite"/>
    </source>
</evidence>
<sequence>MMSTTVVESYKNMINADKHSFGGPSERGFTYLPINNVQKAAKSKTFAELARPRRAGCKASRGSSGSPTNSSFEGVN</sequence>
<proteinExistence type="predicted"/>
<gene>
    <name evidence="2" type="ORF">ED312_19480</name>
</gene>
<feature type="region of interest" description="Disordered" evidence="1">
    <location>
        <begin position="50"/>
        <end position="76"/>
    </location>
</feature>
<accession>A0A3N0DRD2</accession>
<evidence type="ECO:0000313" key="2">
    <source>
        <dbReference type="EMBL" id="RNL78184.1"/>
    </source>
</evidence>
<organism evidence="2 3">
    <name type="scientific">Sinomicrobium pectinilyticum</name>
    <dbReference type="NCBI Taxonomy" id="1084421"/>
    <lineage>
        <taxon>Bacteria</taxon>
        <taxon>Pseudomonadati</taxon>
        <taxon>Bacteroidota</taxon>
        <taxon>Flavobacteriia</taxon>
        <taxon>Flavobacteriales</taxon>
        <taxon>Flavobacteriaceae</taxon>
        <taxon>Sinomicrobium</taxon>
    </lineage>
</organism>
<dbReference type="AlphaFoldDB" id="A0A3N0DRD2"/>
<evidence type="ECO:0000313" key="3">
    <source>
        <dbReference type="Proteomes" id="UP000267469"/>
    </source>
</evidence>
<dbReference type="EMBL" id="RJTM01000135">
    <property type="protein sequence ID" value="RNL78184.1"/>
    <property type="molecule type" value="Genomic_DNA"/>
</dbReference>
<name>A0A3N0DRD2_SINP1</name>
<feature type="compositionally biased region" description="Low complexity" evidence="1">
    <location>
        <begin position="60"/>
        <end position="76"/>
    </location>
</feature>
<protein>
    <submittedName>
        <fullName evidence="2">Uncharacterized protein</fullName>
    </submittedName>
</protein>